<gene>
    <name evidence="3" type="ORF">UFOPK3376_01777</name>
</gene>
<keyword evidence="1" id="KW-0812">Transmembrane</keyword>
<dbReference type="Pfam" id="PF02517">
    <property type="entry name" value="Rce1-like"/>
    <property type="match status" value="1"/>
</dbReference>
<feature type="transmembrane region" description="Helical" evidence="1">
    <location>
        <begin position="142"/>
        <end position="163"/>
    </location>
</feature>
<dbReference type="PANTHER" id="PTHR36435">
    <property type="entry name" value="SLR1288 PROTEIN"/>
    <property type="match status" value="1"/>
</dbReference>
<organism evidence="3">
    <name type="scientific">freshwater metagenome</name>
    <dbReference type="NCBI Taxonomy" id="449393"/>
    <lineage>
        <taxon>unclassified sequences</taxon>
        <taxon>metagenomes</taxon>
        <taxon>ecological metagenomes</taxon>
    </lineage>
</organism>
<evidence type="ECO:0000256" key="1">
    <source>
        <dbReference type="SAM" id="Phobius"/>
    </source>
</evidence>
<sequence length="238" mass="25429">MLGAPIDAARAITIGIAGLTWMVGWFLGNIAGSVVLSASGKAKIDVAERPVWLSASMAAALWLPQIAALFYVGRRLATGRFSGTYALRFRPLDLVGVPVGALSQLVLLRLVYWPLQVAWPDTFGDSQLEKNARGLYDTAHGVWMVVLVLVIVVGAPFVEELVYRGLLQGAARRRLSPAVAVVGVAMFFALIHFRPVEYPGLFAFGLVLGLCGIATNRLGMGIVAHMAFNATALALVAR</sequence>
<reference evidence="3" key="1">
    <citation type="submission" date="2020-05" db="EMBL/GenBank/DDBJ databases">
        <authorList>
            <person name="Chiriac C."/>
            <person name="Salcher M."/>
            <person name="Ghai R."/>
            <person name="Kavagutti S V."/>
        </authorList>
    </citation>
    <scope>NUCLEOTIDE SEQUENCE</scope>
</reference>
<feature type="transmembrane region" description="Helical" evidence="1">
    <location>
        <begin position="12"/>
        <end position="31"/>
    </location>
</feature>
<dbReference type="InterPro" id="IPR052710">
    <property type="entry name" value="CAAX_protease"/>
</dbReference>
<dbReference type="GO" id="GO:0080120">
    <property type="term" value="P:CAAX-box protein maturation"/>
    <property type="evidence" value="ECO:0007669"/>
    <property type="project" value="UniProtKB-ARBA"/>
</dbReference>
<dbReference type="GO" id="GO:0004175">
    <property type="term" value="F:endopeptidase activity"/>
    <property type="evidence" value="ECO:0007669"/>
    <property type="project" value="UniProtKB-ARBA"/>
</dbReference>
<feature type="transmembrane region" description="Helical" evidence="1">
    <location>
        <begin position="94"/>
        <end position="115"/>
    </location>
</feature>
<keyword evidence="1" id="KW-0472">Membrane</keyword>
<protein>
    <submittedName>
        <fullName evidence="3">Unannotated protein</fullName>
    </submittedName>
</protein>
<accession>A0A6J7EIT1</accession>
<proteinExistence type="predicted"/>
<feature type="transmembrane region" description="Helical" evidence="1">
    <location>
        <begin position="175"/>
        <end position="193"/>
    </location>
</feature>
<feature type="transmembrane region" description="Helical" evidence="1">
    <location>
        <begin position="199"/>
        <end position="219"/>
    </location>
</feature>
<evidence type="ECO:0000259" key="2">
    <source>
        <dbReference type="Pfam" id="PF02517"/>
    </source>
</evidence>
<feature type="transmembrane region" description="Helical" evidence="1">
    <location>
        <begin position="51"/>
        <end position="73"/>
    </location>
</feature>
<keyword evidence="1" id="KW-1133">Transmembrane helix</keyword>
<feature type="domain" description="CAAX prenyl protease 2/Lysostaphin resistance protein A-like" evidence="2">
    <location>
        <begin position="142"/>
        <end position="230"/>
    </location>
</feature>
<evidence type="ECO:0000313" key="3">
    <source>
        <dbReference type="EMBL" id="CAB4883307.1"/>
    </source>
</evidence>
<dbReference type="AlphaFoldDB" id="A0A6J7EIT1"/>
<dbReference type="EMBL" id="CAFBLP010000044">
    <property type="protein sequence ID" value="CAB4883307.1"/>
    <property type="molecule type" value="Genomic_DNA"/>
</dbReference>
<name>A0A6J7EIT1_9ZZZZ</name>
<dbReference type="PANTHER" id="PTHR36435:SF1">
    <property type="entry name" value="CAAX AMINO TERMINAL PROTEASE FAMILY PROTEIN"/>
    <property type="match status" value="1"/>
</dbReference>
<dbReference type="InterPro" id="IPR003675">
    <property type="entry name" value="Rce1/LyrA-like_dom"/>
</dbReference>